<dbReference type="RefSeq" id="XP_060431907.1">
    <property type="nucleotide sequence ID" value="XM_060579170.1"/>
</dbReference>
<dbReference type="AlphaFoldDB" id="A0AAJ0F082"/>
<name>A0AAJ0F082_9PEZI</name>
<evidence type="ECO:0000256" key="1">
    <source>
        <dbReference type="SAM" id="MobiDB-lite"/>
    </source>
</evidence>
<accession>A0AAJ0F082</accession>
<evidence type="ECO:0000313" key="3">
    <source>
        <dbReference type="Proteomes" id="UP001224890"/>
    </source>
</evidence>
<proteinExistence type="predicted"/>
<sequence>MLTSNAARVQLSRPATYWPVVRPFFALRPEDQHTSPVANRPPVALEAEILGGARWLVGGGFREETFAEELLYSDGLPDSPGTQVWVRWSLRPGVLEAAIFASFKLPMIPRSTASPMKGISVVTLHQPPSYAVLAVLALRNPGKGSQLPRKPSAFDTEDPDLPLPRDS</sequence>
<keyword evidence="3" id="KW-1185">Reference proteome</keyword>
<comment type="caution">
    <text evidence="2">The sequence shown here is derived from an EMBL/GenBank/DDBJ whole genome shotgun (WGS) entry which is preliminary data.</text>
</comment>
<organism evidence="2 3">
    <name type="scientific">Colletotrichum godetiae</name>
    <dbReference type="NCBI Taxonomy" id="1209918"/>
    <lineage>
        <taxon>Eukaryota</taxon>
        <taxon>Fungi</taxon>
        <taxon>Dikarya</taxon>
        <taxon>Ascomycota</taxon>
        <taxon>Pezizomycotina</taxon>
        <taxon>Sordariomycetes</taxon>
        <taxon>Hypocreomycetidae</taxon>
        <taxon>Glomerellales</taxon>
        <taxon>Glomerellaceae</taxon>
        <taxon>Colletotrichum</taxon>
        <taxon>Colletotrichum acutatum species complex</taxon>
    </lineage>
</organism>
<reference evidence="2" key="1">
    <citation type="submission" date="2021-06" db="EMBL/GenBank/DDBJ databases">
        <title>Comparative genomics, transcriptomics and evolutionary studies reveal genomic signatures of adaptation to plant cell wall in hemibiotrophic fungi.</title>
        <authorList>
            <consortium name="DOE Joint Genome Institute"/>
            <person name="Baroncelli R."/>
            <person name="Diaz J.F."/>
            <person name="Benocci T."/>
            <person name="Peng M."/>
            <person name="Battaglia E."/>
            <person name="Haridas S."/>
            <person name="Andreopoulos W."/>
            <person name="Labutti K."/>
            <person name="Pangilinan J."/>
            <person name="Floch G.L."/>
            <person name="Makela M.R."/>
            <person name="Henrissat B."/>
            <person name="Grigoriev I.V."/>
            <person name="Crouch J.A."/>
            <person name="De Vries R.P."/>
            <person name="Sukno S.A."/>
            <person name="Thon M.R."/>
        </authorList>
    </citation>
    <scope>NUCLEOTIDE SEQUENCE</scope>
    <source>
        <strain evidence="2">CBS 193.32</strain>
    </source>
</reference>
<dbReference type="Proteomes" id="UP001224890">
    <property type="component" value="Unassembled WGS sequence"/>
</dbReference>
<feature type="region of interest" description="Disordered" evidence="1">
    <location>
        <begin position="142"/>
        <end position="167"/>
    </location>
</feature>
<gene>
    <name evidence="2" type="ORF">BDP55DRAFT_726602</name>
</gene>
<evidence type="ECO:0000313" key="2">
    <source>
        <dbReference type="EMBL" id="KAK1688212.1"/>
    </source>
</evidence>
<protein>
    <submittedName>
        <fullName evidence="2">Uncharacterized protein</fullName>
    </submittedName>
</protein>
<dbReference type="EMBL" id="JAHMHR010000012">
    <property type="protein sequence ID" value="KAK1688212.1"/>
    <property type="molecule type" value="Genomic_DNA"/>
</dbReference>
<dbReference type="GeneID" id="85463696"/>